<dbReference type="Pfam" id="PF13649">
    <property type="entry name" value="Methyltransf_25"/>
    <property type="match status" value="1"/>
</dbReference>
<evidence type="ECO:0000313" key="3">
    <source>
        <dbReference type="EMBL" id="MBU2692659.1"/>
    </source>
</evidence>
<dbReference type="Gene3D" id="3.40.50.150">
    <property type="entry name" value="Vaccinia Virus protein VP39"/>
    <property type="match status" value="1"/>
</dbReference>
<evidence type="ECO:0000256" key="1">
    <source>
        <dbReference type="ARBA" id="ARBA00022679"/>
    </source>
</evidence>
<evidence type="ECO:0000313" key="4">
    <source>
        <dbReference type="Proteomes" id="UP000777784"/>
    </source>
</evidence>
<dbReference type="InterPro" id="IPR041698">
    <property type="entry name" value="Methyltransf_25"/>
</dbReference>
<gene>
    <name evidence="3" type="ORF">KJ970_17220</name>
</gene>
<reference evidence="3" key="1">
    <citation type="submission" date="2021-05" db="EMBL/GenBank/DDBJ databases">
        <title>Energy efficiency and biological interactions define the core microbiome of deep oligotrophic groundwater.</title>
        <authorList>
            <person name="Mehrshad M."/>
            <person name="Lopez-Fernandez M."/>
            <person name="Bell E."/>
            <person name="Bernier-Latmani R."/>
            <person name="Bertilsson S."/>
            <person name="Dopson M."/>
        </authorList>
    </citation>
    <scope>NUCLEOTIDE SEQUENCE</scope>
    <source>
        <strain evidence="3">Modern_marine.mb.64</strain>
    </source>
</reference>
<accession>A0A948S2J2</accession>
<dbReference type="GO" id="GO:0032259">
    <property type="term" value="P:methylation"/>
    <property type="evidence" value="ECO:0007669"/>
    <property type="project" value="UniProtKB-KW"/>
</dbReference>
<dbReference type="SUPFAM" id="SSF53335">
    <property type="entry name" value="S-adenosyl-L-methionine-dependent methyltransferases"/>
    <property type="match status" value="1"/>
</dbReference>
<organism evidence="3 4">
    <name type="scientific">Eiseniibacteriota bacterium</name>
    <dbReference type="NCBI Taxonomy" id="2212470"/>
    <lineage>
        <taxon>Bacteria</taxon>
        <taxon>Candidatus Eiseniibacteriota</taxon>
    </lineage>
</organism>
<dbReference type="CDD" id="cd02440">
    <property type="entry name" value="AdoMet_MTases"/>
    <property type="match status" value="1"/>
</dbReference>
<dbReference type="Gene3D" id="2.20.25.110">
    <property type="entry name" value="S-adenosyl-L-methionine-dependent methyltransferases"/>
    <property type="match status" value="1"/>
</dbReference>
<dbReference type="GO" id="GO:0008168">
    <property type="term" value="F:methyltransferase activity"/>
    <property type="evidence" value="ECO:0007669"/>
    <property type="project" value="UniProtKB-KW"/>
</dbReference>
<keyword evidence="3" id="KW-0489">Methyltransferase</keyword>
<sequence length="246" mass="28572">MKPWHEDDSFWKDVEDVLFPERRREIAAGEIENVIARLDLKPGSHILDLCCGVGRHSIELAKRGFRVTAVDRTKKYLDAARERASKEGLGIEFVHEDMREFMRANAYDAAINMYTSFGYFRDPADDEKVLGNLYRSIRPGGRLLMDLMGKEILARMFKERDWYEGDGFIILEEREVKESWSWIENRWIILRDGERKDLHLSHRLYSAAELQGLMKSAGFRTTEAFGDLEGGPYNHQAKRLVVVAKK</sequence>
<dbReference type="Proteomes" id="UP000777784">
    <property type="component" value="Unassembled WGS sequence"/>
</dbReference>
<name>A0A948S2J2_UNCEI</name>
<dbReference type="InterPro" id="IPR029063">
    <property type="entry name" value="SAM-dependent_MTases_sf"/>
</dbReference>
<keyword evidence="1" id="KW-0808">Transferase</keyword>
<feature type="domain" description="Methyltransferase" evidence="2">
    <location>
        <begin position="46"/>
        <end position="141"/>
    </location>
</feature>
<protein>
    <submittedName>
        <fullName evidence="3">Class I SAM-dependent methyltransferase</fullName>
    </submittedName>
</protein>
<proteinExistence type="predicted"/>
<evidence type="ECO:0000259" key="2">
    <source>
        <dbReference type="Pfam" id="PF13649"/>
    </source>
</evidence>
<dbReference type="EMBL" id="JAHJDP010000098">
    <property type="protein sequence ID" value="MBU2692659.1"/>
    <property type="molecule type" value="Genomic_DNA"/>
</dbReference>
<dbReference type="PANTHER" id="PTHR43861">
    <property type="entry name" value="TRANS-ACONITATE 2-METHYLTRANSFERASE-RELATED"/>
    <property type="match status" value="1"/>
</dbReference>
<dbReference type="AlphaFoldDB" id="A0A948S2J2"/>
<comment type="caution">
    <text evidence="3">The sequence shown here is derived from an EMBL/GenBank/DDBJ whole genome shotgun (WGS) entry which is preliminary data.</text>
</comment>